<comment type="catalytic activity">
    <reaction evidence="4 5">
        <text>[protein]-L-glutamate 5-O-methyl ester + H2O = L-glutamyl-[protein] + methanol + H(+)</text>
        <dbReference type="Rhea" id="RHEA:23236"/>
        <dbReference type="Rhea" id="RHEA-COMP:10208"/>
        <dbReference type="Rhea" id="RHEA-COMP:10311"/>
        <dbReference type="ChEBI" id="CHEBI:15377"/>
        <dbReference type="ChEBI" id="CHEBI:15378"/>
        <dbReference type="ChEBI" id="CHEBI:17790"/>
        <dbReference type="ChEBI" id="CHEBI:29973"/>
        <dbReference type="ChEBI" id="CHEBI:82795"/>
        <dbReference type="EC" id="3.1.1.61"/>
    </reaction>
</comment>
<keyword evidence="3 5" id="KW-0378">Hydrolase</keyword>
<organism evidence="10 11">
    <name type="scientific">Archangium lansingense</name>
    <dbReference type="NCBI Taxonomy" id="2995310"/>
    <lineage>
        <taxon>Bacteria</taxon>
        <taxon>Pseudomonadati</taxon>
        <taxon>Myxococcota</taxon>
        <taxon>Myxococcia</taxon>
        <taxon>Myxococcales</taxon>
        <taxon>Cystobacterineae</taxon>
        <taxon>Archangiaceae</taxon>
        <taxon>Archangium</taxon>
    </lineage>
</organism>
<dbReference type="InterPro" id="IPR001789">
    <property type="entry name" value="Sig_transdc_resp-reg_receiver"/>
</dbReference>
<comment type="function">
    <text evidence="5">Involved in chemotaxis. Part of a chemotaxis signal transduction system that modulates chemotaxis in response to various stimuli. Catalyzes the demethylation of specific methylglutamate residues introduced into the chemoreceptors (methyl-accepting chemotaxis proteins or MCP) by CheR. Also mediates the irreversible deamidation of specific glutamine residues to glutamic acid.</text>
</comment>
<comment type="similarity">
    <text evidence="5">Belongs to the CheB family.</text>
</comment>
<dbReference type="Proteomes" id="UP001207654">
    <property type="component" value="Unassembled WGS sequence"/>
</dbReference>
<dbReference type="SUPFAM" id="SSF52738">
    <property type="entry name" value="Methylesterase CheB, C-terminal domain"/>
    <property type="match status" value="1"/>
</dbReference>
<dbReference type="CDD" id="cd16432">
    <property type="entry name" value="CheB_Rec"/>
    <property type="match status" value="1"/>
</dbReference>
<comment type="domain">
    <text evidence="5">Contains a C-terminal catalytic domain, and an N-terminal region which modulates catalytic activity.</text>
</comment>
<keyword evidence="1 5" id="KW-0963">Cytoplasm</keyword>
<dbReference type="CDD" id="cd17541">
    <property type="entry name" value="REC_CheB-like"/>
    <property type="match status" value="1"/>
</dbReference>
<accession>A0ABT4AIK8</accession>
<sequence length="357" mass="37368">MSSGKEPIRVLVVDDSPTMADAVSALLTDDPRIEVVGRANTGSRAVTLARLLRPDVITMDLLMPDLDGPAAIAAIMAEAPARILVVSAVADQRNLDVCFQAMSAGALELIGKPSVTSGEELRRWGRQLAESVCLMAEVPVISRRVRMASPPPPVTGARVDIFGLAASTGGPPALSEVLSRLPADLPVPIVIAQHITEGFTPGMVRWLSQVTSLKVVIGREGERLEPGRVYFPLDGHDLTVEGNGVVRLTRTRGGPCPSGDLLLSSLARTYGSRAGGGVLTGMGEDGARGLLDIKKAGGVTFAQDEASSVVFGMPRVAIELKAADRGIPLSAIPDTIRMSCRRGPMPNSRPPGPEGVA</sequence>
<evidence type="ECO:0000256" key="5">
    <source>
        <dbReference type="HAMAP-Rule" id="MF_00099"/>
    </source>
</evidence>
<dbReference type="HAMAP" id="MF_00099">
    <property type="entry name" value="CheB_chemtxs"/>
    <property type="match status" value="1"/>
</dbReference>
<gene>
    <name evidence="5" type="primary">cheB</name>
    <name evidence="10" type="ORF">OV287_44430</name>
</gene>
<dbReference type="Gene3D" id="3.40.50.2300">
    <property type="match status" value="1"/>
</dbReference>
<proteinExistence type="inferred from homology"/>
<dbReference type="PIRSF" id="PIRSF000876">
    <property type="entry name" value="RR_chemtxs_CheB"/>
    <property type="match status" value="1"/>
</dbReference>
<dbReference type="PROSITE" id="PS50110">
    <property type="entry name" value="RESPONSE_REGULATORY"/>
    <property type="match status" value="1"/>
</dbReference>
<dbReference type="InterPro" id="IPR008248">
    <property type="entry name" value="CheB-like"/>
</dbReference>
<feature type="active site" evidence="5 6">
    <location>
        <position position="285"/>
    </location>
</feature>
<dbReference type="PANTHER" id="PTHR42872:SF6">
    <property type="entry name" value="PROTEIN-GLUTAMATE METHYLESTERASE_PROTEIN-GLUTAMINE GLUTAMINASE"/>
    <property type="match status" value="1"/>
</dbReference>
<dbReference type="EMBL" id="JAPNKA010000001">
    <property type="protein sequence ID" value="MCY1081524.1"/>
    <property type="molecule type" value="Genomic_DNA"/>
</dbReference>
<evidence type="ECO:0000256" key="3">
    <source>
        <dbReference type="ARBA" id="ARBA00022801"/>
    </source>
</evidence>
<feature type="domain" description="CheB-type methylesterase" evidence="9">
    <location>
        <begin position="153"/>
        <end position="343"/>
    </location>
</feature>
<dbReference type="InterPro" id="IPR035909">
    <property type="entry name" value="CheB_C"/>
</dbReference>
<dbReference type="SUPFAM" id="SSF52172">
    <property type="entry name" value="CheY-like"/>
    <property type="match status" value="1"/>
</dbReference>
<evidence type="ECO:0000259" key="9">
    <source>
        <dbReference type="PROSITE" id="PS50122"/>
    </source>
</evidence>
<comment type="caution">
    <text evidence="10">The sequence shown here is derived from an EMBL/GenBank/DDBJ whole genome shotgun (WGS) entry which is preliminary data.</text>
</comment>
<dbReference type="RefSeq" id="WP_267540118.1">
    <property type="nucleotide sequence ID" value="NZ_JAPNKA010000001.1"/>
</dbReference>
<comment type="subcellular location">
    <subcellularLocation>
        <location evidence="5">Cytoplasm</location>
    </subcellularLocation>
</comment>
<evidence type="ECO:0000256" key="6">
    <source>
        <dbReference type="PROSITE-ProRule" id="PRU00050"/>
    </source>
</evidence>
<comment type="PTM">
    <text evidence="5">Phosphorylated by CheA. Phosphorylation of the N-terminal regulatory domain activates the methylesterase activity.</text>
</comment>
<evidence type="ECO:0000256" key="7">
    <source>
        <dbReference type="PROSITE-ProRule" id="PRU00169"/>
    </source>
</evidence>
<dbReference type="Pfam" id="PF01339">
    <property type="entry name" value="CheB_methylest"/>
    <property type="match status" value="1"/>
</dbReference>
<evidence type="ECO:0000256" key="2">
    <source>
        <dbReference type="ARBA" id="ARBA00022500"/>
    </source>
</evidence>
<keyword evidence="5 7" id="KW-0597">Phosphoprotein</keyword>
<dbReference type="EC" id="3.1.1.61" evidence="5"/>
<comment type="catalytic activity">
    <reaction evidence="5">
        <text>L-glutaminyl-[protein] + H2O = L-glutamyl-[protein] + NH4(+)</text>
        <dbReference type="Rhea" id="RHEA:16441"/>
        <dbReference type="Rhea" id="RHEA-COMP:10207"/>
        <dbReference type="Rhea" id="RHEA-COMP:10208"/>
        <dbReference type="ChEBI" id="CHEBI:15377"/>
        <dbReference type="ChEBI" id="CHEBI:28938"/>
        <dbReference type="ChEBI" id="CHEBI:29973"/>
        <dbReference type="ChEBI" id="CHEBI:30011"/>
        <dbReference type="EC" id="3.5.1.44"/>
    </reaction>
</comment>
<dbReference type="SMART" id="SM00448">
    <property type="entry name" value="REC"/>
    <property type="match status" value="1"/>
</dbReference>
<reference evidence="10 11" key="1">
    <citation type="submission" date="2022-11" db="EMBL/GenBank/DDBJ databases">
        <title>Minimal conservation of predation-associated metabolite biosynthetic gene clusters underscores biosynthetic potential of Myxococcota including descriptions for ten novel species: Archangium lansinium sp. nov., Myxococcus landrumus sp. nov., Nannocystis bai.</title>
        <authorList>
            <person name="Ahearne A."/>
            <person name="Stevens C."/>
            <person name="Phillips K."/>
        </authorList>
    </citation>
    <scope>NUCLEOTIDE SEQUENCE [LARGE SCALE GENOMIC DNA]</scope>
    <source>
        <strain evidence="10 11">MIWBW</strain>
    </source>
</reference>
<dbReference type="PROSITE" id="PS50122">
    <property type="entry name" value="CHEB"/>
    <property type="match status" value="1"/>
</dbReference>
<keyword evidence="11" id="KW-1185">Reference proteome</keyword>
<dbReference type="InterPro" id="IPR011006">
    <property type="entry name" value="CheY-like_superfamily"/>
</dbReference>
<name>A0ABT4AIK8_9BACT</name>
<dbReference type="Gene3D" id="3.40.50.180">
    <property type="entry name" value="Methylesterase CheB, C-terminal domain"/>
    <property type="match status" value="1"/>
</dbReference>
<evidence type="ECO:0000256" key="1">
    <source>
        <dbReference type="ARBA" id="ARBA00022490"/>
    </source>
</evidence>
<feature type="active site" evidence="5 6">
    <location>
        <position position="167"/>
    </location>
</feature>
<evidence type="ECO:0000313" key="10">
    <source>
        <dbReference type="EMBL" id="MCY1081524.1"/>
    </source>
</evidence>
<keyword evidence="2 5" id="KW-0145">Chemotaxis</keyword>
<evidence type="ECO:0000256" key="4">
    <source>
        <dbReference type="ARBA" id="ARBA00048267"/>
    </source>
</evidence>
<dbReference type="PANTHER" id="PTHR42872">
    <property type="entry name" value="PROTEIN-GLUTAMATE METHYLESTERASE/PROTEIN-GLUTAMINE GLUTAMINASE"/>
    <property type="match status" value="1"/>
</dbReference>
<dbReference type="InterPro" id="IPR000673">
    <property type="entry name" value="Sig_transdc_resp-reg_Me-estase"/>
</dbReference>
<protein>
    <recommendedName>
        <fullName evidence="5">Protein-glutamate methylesterase/protein-glutamine glutaminase</fullName>
        <ecNumber evidence="5">3.1.1.61</ecNumber>
        <ecNumber evidence="5">3.5.1.44</ecNumber>
    </recommendedName>
</protein>
<feature type="domain" description="Response regulatory" evidence="8">
    <location>
        <begin position="9"/>
        <end position="127"/>
    </location>
</feature>
<dbReference type="EC" id="3.5.1.44" evidence="5"/>
<feature type="modified residue" description="4-aspartylphosphate" evidence="5 7">
    <location>
        <position position="60"/>
    </location>
</feature>
<evidence type="ECO:0000313" key="11">
    <source>
        <dbReference type="Proteomes" id="UP001207654"/>
    </source>
</evidence>
<feature type="active site" evidence="5 6">
    <location>
        <position position="194"/>
    </location>
</feature>
<dbReference type="Pfam" id="PF00072">
    <property type="entry name" value="Response_reg"/>
    <property type="match status" value="1"/>
</dbReference>
<evidence type="ECO:0000259" key="8">
    <source>
        <dbReference type="PROSITE" id="PS50110"/>
    </source>
</evidence>